<keyword evidence="4 11" id="KW-0808">Transferase</keyword>
<dbReference type="PANTHER" id="PTHR19376">
    <property type="entry name" value="DNA-DIRECTED RNA POLYMERASE"/>
    <property type="match status" value="1"/>
</dbReference>
<comment type="subunit">
    <text evidence="11">The RNAP catalytic core consists of 2 alpha, 1 beta, 1 beta' and 1 omega subunit. When a sigma factor is associated with the core the holoenzyme is formed, which can initiate transcription.</text>
</comment>
<dbReference type="InterPro" id="IPR042102">
    <property type="entry name" value="RNA_pol_Rpb1_3_sf"/>
</dbReference>
<comment type="catalytic activity">
    <reaction evidence="10 11 12">
        <text>RNA(n) + a ribonucleoside 5'-triphosphate = RNA(n+1) + diphosphate</text>
        <dbReference type="Rhea" id="RHEA:21248"/>
        <dbReference type="Rhea" id="RHEA-COMP:14527"/>
        <dbReference type="Rhea" id="RHEA-COMP:17342"/>
        <dbReference type="ChEBI" id="CHEBI:33019"/>
        <dbReference type="ChEBI" id="CHEBI:61557"/>
        <dbReference type="ChEBI" id="CHEBI:140395"/>
        <dbReference type="EC" id="2.7.7.6"/>
    </reaction>
</comment>
<feature type="binding site" evidence="11">
    <location>
        <position position="75"/>
    </location>
    <ligand>
        <name>Zn(2+)</name>
        <dbReference type="ChEBI" id="CHEBI:29105"/>
        <label>1</label>
    </ligand>
</feature>
<dbReference type="InterPro" id="IPR006592">
    <property type="entry name" value="RNA_pol_N"/>
</dbReference>
<dbReference type="CDD" id="cd01609">
    <property type="entry name" value="RNAP_beta'_N"/>
    <property type="match status" value="1"/>
</dbReference>
<feature type="binding site" evidence="11">
    <location>
        <position position="890"/>
    </location>
    <ligand>
        <name>Zn(2+)</name>
        <dbReference type="ChEBI" id="CHEBI:29105"/>
        <label>2</label>
    </ligand>
</feature>
<dbReference type="Gene3D" id="1.10.1790.20">
    <property type="match status" value="1"/>
</dbReference>
<keyword evidence="6 11" id="KW-0479">Metal-binding</keyword>
<dbReference type="SMART" id="SM00663">
    <property type="entry name" value="RPOLA_N"/>
    <property type="match status" value="1"/>
</dbReference>
<dbReference type="GO" id="GO:0006351">
    <property type="term" value="P:DNA-templated transcription"/>
    <property type="evidence" value="ECO:0007669"/>
    <property type="project" value="UniProtKB-UniRule"/>
</dbReference>
<dbReference type="Pfam" id="PF00623">
    <property type="entry name" value="RNA_pol_Rpb1_2"/>
    <property type="match status" value="1"/>
</dbReference>
<dbReference type="Pfam" id="PF04983">
    <property type="entry name" value="RNA_pol_Rpb1_3"/>
    <property type="match status" value="1"/>
</dbReference>
<evidence type="ECO:0000313" key="15">
    <source>
        <dbReference type="Proteomes" id="UP000091979"/>
    </source>
</evidence>
<dbReference type="GO" id="GO:0000428">
    <property type="term" value="C:DNA-directed RNA polymerase complex"/>
    <property type="evidence" value="ECO:0007669"/>
    <property type="project" value="UniProtKB-KW"/>
</dbReference>
<dbReference type="Proteomes" id="UP000091979">
    <property type="component" value="Unassembled WGS sequence"/>
</dbReference>
<evidence type="ECO:0000256" key="3">
    <source>
        <dbReference type="ARBA" id="ARBA00022478"/>
    </source>
</evidence>
<evidence type="ECO:0000256" key="1">
    <source>
        <dbReference type="ARBA" id="ARBA00007616"/>
    </source>
</evidence>
<dbReference type="Pfam" id="PF04998">
    <property type="entry name" value="RNA_pol_Rpb1_5"/>
    <property type="match status" value="1"/>
</dbReference>
<dbReference type="InterPro" id="IPR012754">
    <property type="entry name" value="DNA-dir_RpoC_beta_prime_bact"/>
</dbReference>
<dbReference type="GO" id="GO:0008270">
    <property type="term" value="F:zinc ion binding"/>
    <property type="evidence" value="ECO:0007669"/>
    <property type="project" value="UniProtKB-UniRule"/>
</dbReference>
<dbReference type="GO" id="GO:0003899">
    <property type="term" value="F:DNA-directed RNA polymerase activity"/>
    <property type="evidence" value="ECO:0007669"/>
    <property type="project" value="UniProtKB-UniRule"/>
</dbReference>
<feature type="binding site" evidence="11">
    <location>
        <position position="466"/>
    </location>
    <ligand>
        <name>Mg(2+)</name>
        <dbReference type="ChEBI" id="CHEBI:18420"/>
    </ligand>
</feature>
<keyword evidence="15" id="KW-1185">Reference proteome</keyword>
<dbReference type="GO" id="GO:0000287">
    <property type="term" value="F:magnesium ion binding"/>
    <property type="evidence" value="ECO:0007669"/>
    <property type="project" value="UniProtKB-UniRule"/>
</dbReference>
<dbReference type="PANTHER" id="PTHR19376:SF54">
    <property type="entry name" value="DNA-DIRECTED RNA POLYMERASE SUBUNIT BETA"/>
    <property type="match status" value="1"/>
</dbReference>
<dbReference type="GO" id="GO:0003677">
    <property type="term" value="F:DNA binding"/>
    <property type="evidence" value="ECO:0007669"/>
    <property type="project" value="UniProtKB-UniRule"/>
</dbReference>
<dbReference type="InterPro" id="IPR007081">
    <property type="entry name" value="RNA_pol_Rpb1_5"/>
</dbReference>
<comment type="cofactor">
    <cofactor evidence="11">
        <name>Mg(2+)</name>
        <dbReference type="ChEBI" id="CHEBI:18420"/>
    </cofactor>
    <text evidence="11">Binds 1 Mg(2+) ion per subunit.</text>
</comment>
<dbReference type="FunFam" id="1.10.132.30:FF:000003">
    <property type="entry name" value="DNA-directed RNA polymerase subunit beta"/>
    <property type="match status" value="1"/>
</dbReference>
<feature type="binding site" evidence="11">
    <location>
        <position position="77"/>
    </location>
    <ligand>
        <name>Zn(2+)</name>
        <dbReference type="ChEBI" id="CHEBI:29105"/>
        <label>1</label>
    </ligand>
</feature>
<keyword evidence="7 11" id="KW-0862">Zinc</keyword>
<comment type="similarity">
    <text evidence="2">In the C-terminal section; belongs to the RNA polymerase beta' chain family.</text>
</comment>
<dbReference type="InterPro" id="IPR038120">
    <property type="entry name" value="Rpb1_funnel_sf"/>
</dbReference>
<evidence type="ECO:0000256" key="8">
    <source>
        <dbReference type="ARBA" id="ARBA00022842"/>
    </source>
</evidence>
<dbReference type="RefSeq" id="WP_066856519.1">
    <property type="nucleotide sequence ID" value="NZ_JXMS01000022.1"/>
</dbReference>
<dbReference type="Gene3D" id="1.10.40.90">
    <property type="match status" value="1"/>
</dbReference>
<dbReference type="FunFam" id="1.10.40.90:FF:000001">
    <property type="entry name" value="DNA-directed RNA polymerase subunit beta"/>
    <property type="match status" value="1"/>
</dbReference>
<keyword evidence="3 11" id="KW-0240">DNA-directed RNA polymerase</keyword>
<sequence length="1385" mass="154355">MSLDDLFSARSNTAQAADIHNLKAIQISIAAPEAIREWSYGEVKKPETINYRTFKPERDGLFCAKIFGPVKDYECNCGKYKRMKHRGIVCEKCGVEVIASKVRRERMGHIELAAPVAHIWFLKTLPSKIGTLLDMTMSDLEKVLYFDSFVVLDPGQTSLAKNQVISEDHYFQVIDHYGEDAIVVGMGAEAIRGLIEELNLETLRHELREESQTTRSQTKKKKLTKRLKIVEAFLESNNRPEWMIMEVVPVIPPELRPLVPLDGGRFATSDLNDLYRRVINRNNRLKRLMELGAPEIIIRNEKRMLQESVDALFDNGRRGRAITGTNGRPLKSLSDMIKGKQGRFRQNLLGKRVDYSGRSVIVVGPNLKLHQCGLPKKMALELFKPFIYSKLEERNLASTIKSAKKMVEREELVVWDILEEVVREYPILLNRAPTLHRLGIQAFEPTLVEGKAIRLHPLVCSAYNADFDGDQMAVHVPLSVEAQIEARVLMMSTNNILSPANGSPVIVPSQDIVLGLYYMTCERSFEKGEGMEFCGRWEVISAYDHGQVSLHARIKVRLDDGRVVETTPGRVIVSQILPEGMSFDRANDVMTKKNIGKLVSSAYRECGIKASVLLCDRLKNLGYEYGTRAGVTIAVKDLEIPDSKKGILEKSQAEVDEIERQYREGIITRTEKYNKIVDVWTKTTQDVSNEMMKHISRDIIKDEKTGKEESNLSFNSIFMMSNSGARGNQDQMRQLAGMRGLMAKPSGEIIETPITSSFREGLSVLQYFTSTHGARKGLADTALKTANSGYLTRRLVDVVQDVIIGEHDCGTVDGLELSHLISGGEIKMRLSERAIGRVVLYPVLDPVTKEELIPANGLINEERAQLLDDRGINSITIRSALTCSSEHGICALCYGRDLARGRLVNCGETVGIIAAQSIGEPGTQLTMRTFHIGGTASTQIEKSSIEAQHSGRVVTSRVKAVTNKEGHHLVLGKSGQVSIVDEQGREREKYILPNGSRLNVTDGQEITKGDVIADWDPFNEPFVTEVPGTIKFTDIIDGKTFQETTDLATQMATRTIIEYRTTNLKPSISICDEDGEPKFRGDTSIPAVYQLPVGAIIMVQDGQQLEAGDVIARKPRETSKTKDIVGGLPRVAELFEVRKPKDLAVVTEIDGIVSYAGETKGKRKLMVTPEVGEPKEYLVPKGKHITVTEGDFVEAGEQLTEGQPELHDILRIKGEKFLANYLCEEIQEVYRFQGVGIDDKHIEIIVRQMLRKVSVLDPGETSFLVGEQVDKQEFRDENKKAVTEGRTPANAEPLVLGITQASLTTSSFISAASFQETTKVLTEASLRGKRDRLRGLKENVIVGRLIPAGSGYRDFVSSNIEVPQQEERADKFLDELDEPVFTAGA</sequence>
<evidence type="ECO:0000313" key="14">
    <source>
        <dbReference type="EMBL" id="OBQ46524.1"/>
    </source>
</evidence>
<dbReference type="Gene3D" id="2.40.50.100">
    <property type="match status" value="3"/>
</dbReference>
<evidence type="ECO:0000256" key="6">
    <source>
        <dbReference type="ARBA" id="ARBA00022723"/>
    </source>
</evidence>
<dbReference type="Gene3D" id="4.10.860.120">
    <property type="entry name" value="RNA polymerase II, clamp domain"/>
    <property type="match status" value="1"/>
</dbReference>
<keyword evidence="9 11" id="KW-0804">Transcription</keyword>
<comment type="similarity">
    <text evidence="11 12">Belongs to the RNA polymerase beta' chain family.</text>
</comment>
<feature type="binding site" evidence="11">
    <location>
        <position position="809"/>
    </location>
    <ligand>
        <name>Zn(2+)</name>
        <dbReference type="ChEBI" id="CHEBI:29105"/>
        <label>2</label>
    </ligand>
</feature>
<dbReference type="CDD" id="cd02655">
    <property type="entry name" value="RNAP_beta'_C"/>
    <property type="match status" value="1"/>
</dbReference>
<dbReference type="OrthoDB" id="9815296at2"/>
<dbReference type="HAMAP" id="MF_01322">
    <property type="entry name" value="RNApol_bact_RpoC"/>
    <property type="match status" value="1"/>
</dbReference>
<evidence type="ECO:0000256" key="7">
    <source>
        <dbReference type="ARBA" id="ARBA00022833"/>
    </source>
</evidence>
<dbReference type="NCBIfam" id="TIGR02386">
    <property type="entry name" value="rpoC_TIGR"/>
    <property type="match status" value="1"/>
</dbReference>
<evidence type="ECO:0000256" key="5">
    <source>
        <dbReference type="ARBA" id="ARBA00022695"/>
    </source>
</evidence>
<dbReference type="Gene3D" id="1.10.132.30">
    <property type="match status" value="1"/>
</dbReference>
<dbReference type="Pfam" id="PF04997">
    <property type="entry name" value="RNA_pol_Rpb1_1"/>
    <property type="match status" value="1"/>
</dbReference>
<evidence type="ECO:0000256" key="10">
    <source>
        <dbReference type="ARBA" id="ARBA00048552"/>
    </source>
</evidence>
<comment type="cofactor">
    <cofactor evidence="11">
        <name>Zn(2+)</name>
        <dbReference type="ChEBI" id="CHEBI:29105"/>
    </cofactor>
    <text evidence="11">Binds 2 Zn(2+) ions per subunit.</text>
</comment>
<dbReference type="PATRIC" id="fig|1560234.3.peg.1510"/>
<feature type="binding site" evidence="11">
    <location>
        <position position="468"/>
    </location>
    <ligand>
        <name>Mg(2+)</name>
        <dbReference type="ChEBI" id="CHEBI:18420"/>
    </ligand>
</feature>
<feature type="binding site" evidence="11">
    <location>
        <position position="470"/>
    </location>
    <ligand>
        <name>Mg(2+)</name>
        <dbReference type="ChEBI" id="CHEBI:18420"/>
    </ligand>
</feature>
<feature type="domain" description="RNA polymerase N-terminal" evidence="13">
    <location>
        <begin position="241"/>
        <end position="520"/>
    </location>
</feature>
<keyword evidence="5 11" id="KW-0548">Nucleotidyltransferase</keyword>
<evidence type="ECO:0000256" key="9">
    <source>
        <dbReference type="ARBA" id="ARBA00023163"/>
    </source>
</evidence>
<protein>
    <recommendedName>
        <fullName evidence="11">DNA-directed RNA polymerase subunit beta'</fullName>
        <shortName evidence="11">RNAP subunit beta'</shortName>
        <ecNumber evidence="11">2.7.7.6</ecNumber>
    </recommendedName>
    <alternativeName>
        <fullName evidence="11">RNA polymerase subunit beta'</fullName>
    </alternativeName>
    <alternativeName>
        <fullName evidence="11">Transcriptase subunit beta'</fullName>
    </alternativeName>
</protein>
<dbReference type="Gene3D" id="2.40.40.20">
    <property type="match status" value="1"/>
</dbReference>
<dbReference type="InterPro" id="IPR045867">
    <property type="entry name" value="DNA-dir_RpoC_beta_prime"/>
</dbReference>
<evidence type="ECO:0000256" key="2">
    <source>
        <dbReference type="ARBA" id="ARBA00009839"/>
    </source>
</evidence>
<comment type="caution">
    <text evidence="14">The sequence shown here is derived from an EMBL/GenBank/DDBJ whole genome shotgun (WGS) entry which is preliminary data.</text>
</comment>
<dbReference type="InterPro" id="IPR044893">
    <property type="entry name" value="RNA_pol_Rpb1_clamp_domain"/>
</dbReference>
<comment type="function">
    <text evidence="11 12">DNA-dependent RNA polymerase catalyzes the transcription of DNA into RNA using the four ribonucleoside triphosphates as substrates.</text>
</comment>
<name>A0A1B7XAY1_9BACT</name>
<keyword evidence="8 11" id="KW-0460">Magnesium</keyword>
<feature type="binding site" evidence="11">
    <location>
        <position position="883"/>
    </location>
    <ligand>
        <name>Zn(2+)</name>
        <dbReference type="ChEBI" id="CHEBI:29105"/>
        <label>2</label>
    </ligand>
</feature>
<evidence type="ECO:0000256" key="4">
    <source>
        <dbReference type="ARBA" id="ARBA00022679"/>
    </source>
</evidence>
<evidence type="ECO:0000256" key="11">
    <source>
        <dbReference type="HAMAP-Rule" id="MF_01322"/>
    </source>
</evidence>
<feature type="binding site" evidence="11">
    <location>
        <position position="893"/>
    </location>
    <ligand>
        <name>Zn(2+)</name>
        <dbReference type="ChEBI" id="CHEBI:29105"/>
        <label>2</label>
    </ligand>
</feature>
<dbReference type="InterPro" id="IPR007083">
    <property type="entry name" value="RNA_pol_Rpb1_4"/>
</dbReference>
<dbReference type="InterPro" id="IPR000722">
    <property type="entry name" value="RNA_pol_asu"/>
</dbReference>
<evidence type="ECO:0000256" key="12">
    <source>
        <dbReference type="RuleBase" id="RU004279"/>
    </source>
</evidence>
<feature type="binding site" evidence="11">
    <location>
        <position position="90"/>
    </location>
    <ligand>
        <name>Zn(2+)</name>
        <dbReference type="ChEBI" id="CHEBI:29105"/>
        <label>1</label>
    </ligand>
</feature>
<dbReference type="Gene3D" id="1.10.150.390">
    <property type="match status" value="1"/>
</dbReference>
<dbReference type="EC" id="2.7.7.6" evidence="11"/>
<dbReference type="STRING" id="1560234.SP90_12090"/>
<organism evidence="14 15">
    <name type="scientific">Halodesulfovibrio spirochaetisodalis</name>
    <dbReference type="NCBI Taxonomy" id="1560234"/>
    <lineage>
        <taxon>Bacteria</taxon>
        <taxon>Pseudomonadati</taxon>
        <taxon>Thermodesulfobacteriota</taxon>
        <taxon>Desulfovibrionia</taxon>
        <taxon>Desulfovibrionales</taxon>
        <taxon>Desulfovibrionaceae</taxon>
        <taxon>Halodesulfovibrio</taxon>
    </lineage>
</organism>
<dbReference type="EMBL" id="JXMS01000022">
    <property type="protein sequence ID" value="OBQ46524.1"/>
    <property type="molecule type" value="Genomic_DNA"/>
</dbReference>
<comment type="similarity">
    <text evidence="1">In the N-terminal section; belongs to the RNA polymerase beta chain family.</text>
</comment>
<dbReference type="SUPFAM" id="SSF64484">
    <property type="entry name" value="beta and beta-prime subunits of DNA dependent RNA-polymerase"/>
    <property type="match status" value="1"/>
</dbReference>
<dbReference type="InterPro" id="IPR007066">
    <property type="entry name" value="RNA_pol_Rpb1_3"/>
</dbReference>
<evidence type="ECO:0000259" key="13">
    <source>
        <dbReference type="SMART" id="SM00663"/>
    </source>
</evidence>
<dbReference type="InterPro" id="IPR007080">
    <property type="entry name" value="RNA_pol_Rpb1_1"/>
</dbReference>
<feature type="binding site" evidence="11">
    <location>
        <position position="93"/>
    </location>
    <ligand>
        <name>Zn(2+)</name>
        <dbReference type="ChEBI" id="CHEBI:29105"/>
        <label>1</label>
    </ligand>
</feature>
<accession>A0A1B7XAY1</accession>
<gene>
    <name evidence="11" type="primary">rpoC</name>
    <name evidence="14" type="ORF">SP90_12090</name>
</gene>
<reference evidence="14 15" key="1">
    <citation type="submission" date="2015-01" db="EMBL/GenBank/DDBJ databases">
        <title>Desulfovibrio sp. JC271 draft genome sequence.</title>
        <authorList>
            <person name="Shivani Y."/>
            <person name="Subhash Y."/>
            <person name="Sasikala C."/>
            <person name="Ramana C.V."/>
        </authorList>
    </citation>
    <scope>NUCLEOTIDE SEQUENCE [LARGE SCALE GENOMIC DNA]</scope>
    <source>
        <strain evidence="14 15">JC271</strain>
    </source>
</reference>
<dbReference type="Pfam" id="PF05000">
    <property type="entry name" value="RNA_pol_Rpb1_4"/>
    <property type="match status" value="1"/>
</dbReference>
<dbReference type="Gene3D" id="1.10.274.100">
    <property type="entry name" value="RNA polymerase Rpb1, domain 3"/>
    <property type="match status" value="2"/>
</dbReference>
<proteinExistence type="inferred from homology"/>